<keyword evidence="7 8" id="KW-0472">Membrane</keyword>
<evidence type="ECO:0000256" key="4">
    <source>
        <dbReference type="ARBA" id="ARBA00022475"/>
    </source>
</evidence>
<keyword evidence="6 8" id="KW-1133">Transmembrane helix</keyword>
<feature type="transmembrane region" description="Helical" evidence="8">
    <location>
        <begin position="140"/>
        <end position="170"/>
    </location>
</feature>
<evidence type="ECO:0000256" key="5">
    <source>
        <dbReference type="ARBA" id="ARBA00022692"/>
    </source>
</evidence>
<organism evidence="9 10">
    <name type="scientific">Denitromonas halophila</name>
    <dbReference type="NCBI Taxonomy" id="1629404"/>
    <lineage>
        <taxon>Bacteria</taxon>
        <taxon>Pseudomonadati</taxon>
        <taxon>Pseudomonadota</taxon>
        <taxon>Betaproteobacteria</taxon>
        <taxon>Rhodocyclales</taxon>
        <taxon>Zoogloeaceae</taxon>
        <taxon>Denitromonas</taxon>
    </lineage>
</organism>
<gene>
    <name evidence="9" type="ORF">FHP91_04640</name>
</gene>
<accession>A0A557R1C9</accession>
<evidence type="ECO:0000313" key="10">
    <source>
        <dbReference type="Proteomes" id="UP000319502"/>
    </source>
</evidence>
<evidence type="ECO:0000256" key="8">
    <source>
        <dbReference type="RuleBase" id="RU363041"/>
    </source>
</evidence>
<dbReference type="OrthoDB" id="554695at2"/>
<feature type="transmembrane region" description="Helical" evidence="8">
    <location>
        <begin position="190"/>
        <end position="220"/>
    </location>
</feature>
<dbReference type="RefSeq" id="WP_144308464.1">
    <property type="nucleotide sequence ID" value="NZ_VMNK01000003.1"/>
</dbReference>
<comment type="similarity">
    <text evidence="2 8">Belongs to the 4-toluene sulfonate uptake permease (TSUP) (TC 2.A.102) family.</text>
</comment>
<feature type="transmembrane region" description="Helical" evidence="8">
    <location>
        <begin position="75"/>
        <end position="95"/>
    </location>
</feature>
<evidence type="ECO:0000256" key="1">
    <source>
        <dbReference type="ARBA" id="ARBA00004651"/>
    </source>
</evidence>
<protein>
    <recommendedName>
        <fullName evidence="8">Probable membrane transporter protein</fullName>
    </recommendedName>
</protein>
<comment type="subcellular location">
    <subcellularLocation>
        <location evidence="1 8">Cell membrane</location>
        <topology evidence="1 8">Multi-pass membrane protein</topology>
    </subcellularLocation>
</comment>
<evidence type="ECO:0000313" key="9">
    <source>
        <dbReference type="EMBL" id="TVO58950.1"/>
    </source>
</evidence>
<feature type="transmembrane region" description="Helical" evidence="8">
    <location>
        <begin position="101"/>
        <end position="119"/>
    </location>
</feature>
<dbReference type="InterPro" id="IPR052017">
    <property type="entry name" value="TSUP"/>
</dbReference>
<name>A0A557R1C9_9RHOO</name>
<reference evidence="9 10" key="1">
    <citation type="submission" date="2019-07" db="EMBL/GenBank/DDBJ databases">
        <title>The pathways for chlorine oxyanion respiration interact through the shared metabolite chlorate.</title>
        <authorList>
            <person name="Barnum T.P."/>
            <person name="Cheng Y."/>
            <person name="Hill K.A."/>
            <person name="Lucas L.N."/>
            <person name="Carlson H.K."/>
            <person name="Coates J.D."/>
        </authorList>
    </citation>
    <scope>NUCLEOTIDE SEQUENCE [LARGE SCALE GENOMIC DNA]</scope>
    <source>
        <strain evidence="9 10">SFB-3</strain>
    </source>
</reference>
<keyword evidence="10" id="KW-1185">Reference proteome</keyword>
<evidence type="ECO:0000256" key="7">
    <source>
        <dbReference type="ARBA" id="ARBA00023136"/>
    </source>
</evidence>
<sequence length="256" mass="26927">MTDALWLLLGAGAFFAGFVDAVVGGGGLIQIPLLFSSLPQHAPATLFGTNKIASIVGTASAAVQYARRVRIDFRIVLPGAAAALIGAWFGAKSVALLDPTLVRPLVLSLLIAVAIYTYLRPNFGTDAGAPLPLATTRLRIAVIGVTIGFYDGFFGPGTGSFFIFLFIRALHMDFLQASASAKILNFSTNLAAISFFAGTGAILWKVGLLMAACNLAGAVTGSSMALKHGTRFVRRFFLIVVSALIAKMAWDMISTH</sequence>
<dbReference type="Proteomes" id="UP000319502">
    <property type="component" value="Unassembled WGS sequence"/>
</dbReference>
<dbReference type="Pfam" id="PF01925">
    <property type="entry name" value="TauE"/>
    <property type="match status" value="1"/>
</dbReference>
<dbReference type="PANTHER" id="PTHR30269:SF0">
    <property type="entry name" value="MEMBRANE TRANSPORTER PROTEIN YFCA-RELATED"/>
    <property type="match status" value="1"/>
</dbReference>
<keyword evidence="5 8" id="KW-0812">Transmembrane</keyword>
<dbReference type="InterPro" id="IPR002781">
    <property type="entry name" value="TM_pro_TauE-like"/>
</dbReference>
<dbReference type="PANTHER" id="PTHR30269">
    <property type="entry name" value="TRANSMEMBRANE PROTEIN YFCA"/>
    <property type="match status" value="1"/>
</dbReference>
<keyword evidence="4 8" id="KW-1003">Cell membrane</keyword>
<evidence type="ECO:0000256" key="3">
    <source>
        <dbReference type="ARBA" id="ARBA00022448"/>
    </source>
</evidence>
<evidence type="ECO:0000256" key="2">
    <source>
        <dbReference type="ARBA" id="ARBA00009142"/>
    </source>
</evidence>
<dbReference type="GO" id="GO:0005886">
    <property type="term" value="C:plasma membrane"/>
    <property type="evidence" value="ECO:0007669"/>
    <property type="project" value="UniProtKB-SubCell"/>
</dbReference>
<comment type="caution">
    <text evidence="9">The sequence shown here is derived from an EMBL/GenBank/DDBJ whole genome shotgun (WGS) entry which is preliminary data.</text>
</comment>
<feature type="transmembrane region" description="Helical" evidence="8">
    <location>
        <begin position="232"/>
        <end position="250"/>
    </location>
</feature>
<dbReference type="EMBL" id="VMNK01000003">
    <property type="protein sequence ID" value="TVO58950.1"/>
    <property type="molecule type" value="Genomic_DNA"/>
</dbReference>
<keyword evidence="3" id="KW-0813">Transport</keyword>
<dbReference type="AlphaFoldDB" id="A0A557R1C9"/>
<feature type="transmembrane region" description="Helical" evidence="8">
    <location>
        <begin position="45"/>
        <end position="63"/>
    </location>
</feature>
<proteinExistence type="inferred from homology"/>
<evidence type="ECO:0000256" key="6">
    <source>
        <dbReference type="ARBA" id="ARBA00022989"/>
    </source>
</evidence>